<dbReference type="EMBL" id="VFQC01000001">
    <property type="protein sequence ID" value="TQN30150.1"/>
    <property type="molecule type" value="Genomic_DNA"/>
</dbReference>
<keyword evidence="6 12" id="KW-0489">Methyltransferase</keyword>
<dbReference type="OrthoDB" id="3501659at2"/>
<evidence type="ECO:0000313" key="12">
    <source>
        <dbReference type="EMBL" id="TQN30150.1"/>
    </source>
</evidence>
<dbReference type="GO" id="GO:0004719">
    <property type="term" value="F:protein-L-isoaspartate (D-aspartate) O-methyltransferase activity"/>
    <property type="evidence" value="ECO:0007669"/>
    <property type="project" value="UniProtKB-EC"/>
</dbReference>
<reference evidence="12 13" key="1">
    <citation type="submission" date="2019-06" db="EMBL/GenBank/DDBJ databases">
        <title>Sequencing the genomes of 1000 actinobacteria strains.</title>
        <authorList>
            <person name="Klenk H.-P."/>
        </authorList>
    </citation>
    <scope>NUCLEOTIDE SEQUENCE [LARGE SCALE GENOMIC DNA]</scope>
    <source>
        <strain evidence="12 13">DSM 45015</strain>
    </source>
</reference>
<evidence type="ECO:0000256" key="7">
    <source>
        <dbReference type="ARBA" id="ARBA00022679"/>
    </source>
</evidence>
<comment type="similarity">
    <text evidence="2">Belongs to the methyltransferase superfamily. L-isoaspartyl/D-aspartyl protein methyltransferase family.</text>
</comment>
<protein>
    <recommendedName>
        <fullName evidence="4">Protein-L-isoaspartate O-methyltransferase</fullName>
        <ecNumber evidence="3">2.1.1.77</ecNumber>
    </recommendedName>
    <alternativeName>
        <fullName evidence="11">L-isoaspartyl protein carboxyl methyltransferase</fullName>
    </alternativeName>
    <alternativeName>
        <fullName evidence="9">Protein L-isoaspartyl methyltransferase</fullName>
    </alternativeName>
    <alternativeName>
        <fullName evidence="10">Protein-beta-aspartate methyltransferase</fullName>
    </alternativeName>
</protein>
<dbReference type="GO" id="GO:0032259">
    <property type="term" value="P:methylation"/>
    <property type="evidence" value="ECO:0007669"/>
    <property type="project" value="UniProtKB-KW"/>
</dbReference>
<comment type="caution">
    <text evidence="12">The sequence shown here is derived from an EMBL/GenBank/DDBJ whole genome shotgun (WGS) entry which is preliminary data.</text>
</comment>
<name>A0A543NEI1_9ACTN</name>
<evidence type="ECO:0000256" key="9">
    <source>
        <dbReference type="ARBA" id="ARBA00030757"/>
    </source>
</evidence>
<organism evidence="12 13">
    <name type="scientific">Haloactinospora alba</name>
    <dbReference type="NCBI Taxonomy" id="405555"/>
    <lineage>
        <taxon>Bacteria</taxon>
        <taxon>Bacillati</taxon>
        <taxon>Actinomycetota</taxon>
        <taxon>Actinomycetes</taxon>
        <taxon>Streptosporangiales</taxon>
        <taxon>Nocardiopsidaceae</taxon>
        <taxon>Haloactinospora</taxon>
    </lineage>
</organism>
<dbReference type="InterPro" id="IPR000682">
    <property type="entry name" value="PCMT"/>
</dbReference>
<evidence type="ECO:0000313" key="13">
    <source>
        <dbReference type="Proteomes" id="UP000317422"/>
    </source>
</evidence>
<accession>A0A543NEI1</accession>
<dbReference type="EC" id="2.1.1.77" evidence="3"/>
<comment type="subcellular location">
    <subcellularLocation>
        <location evidence="1">Cytoplasm</location>
    </subcellularLocation>
</comment>
<dbReference type="CDD" id="cd02440">
    <property type="entry name" value="AdoMet_MTases"/>
    <property type="match status" value="1"/>
</dbReference>
<dbReference type="RefSeq" id="WP_141921430.1">
    <property type="nucleotide sequence ID" value="NZ_VFQC01000001.1"/>
</dbReference>
<evidence type="ECO:0000256" key="10">
    <source>
        <dbReference type="ARBA" id="ARBA00031323"/>
    </source>
</evidence>
<evidence type="ECO:0000256" key="8">
    <source>
        <dbReference type="ARBA" id="ARBA00022691"/>
    </source>
</evidence>
<evidence type="ECO:0000256" key="6">
    <source>
        <dbReference type="ARBA" id="ARBA00022603"/>
    </source>
</evidence>
<dbReference type="Gene3D" id="3.40.50.150">
    <property type="entry name" value="Vaccinia Virus protein VP39"/>
    <property type="match status" value="1"/>
</dbReference>
<dbReference type="AlphaFoldDB" id="A0A543NEI1"/>
<dbReference type="Pfam" id="PF01135">
    <property type="entry name" value="PCMT"/>
    <property type="match status" value="1"/>
</dbReference>
<dbReference type="PANTHER" id="PTHR11579:SF0">
    <property type="entry name" value="PROTEIN-L-ISOASPARTATE(D-ASPARTATE) O-METHYLTRANSFERASE"/>
    <property type="match status" value="1"/>
</dbReference>
<evidence type="ECO:0000256" key="2">
    <source>
        <dbReference type="ARBA" id="ARBA00005369"/>
    </source>
</evidence>
<dbReference type="GO" id="GO:0005737">
    <property type="term" value="C:cytoplasm"/>
    <property type="evidence" value="ECO:0007669"/>
    <property type="project" value="UniProtKB-SubCell"/>
</dbReference>
<keyword evidence="8" id="KW-0949">S-adenosyl-L-methionine</keyword>
<dbReference type="PANTHER" id="PTHR11579">
    <property type="entry name" value="PROTEIN-L-ISOASPARTATE O-METHYLTRANSFERASE"/>
    <property type="match status" value="1"/>
</dbReference>
<proteinExistence type="inferred from homology"/>
<sequence length="286" mass="31001">MTPGEKTVATVDREPFIPTTIYVRSEETGWLVPLYRDDDPDTWRSHVHSDQPVVTATEYDPRLPEHLRDPTTGRGVMATSSSSGRSIMARMIDTLELEPGMRVLEIGTGTGYFAALLAHIVGDGLVASVESDPVLAEHARTALDTAGYTVRVVTGDGAAGWPEGAPYDRVVATAAVHTVPYAWVAQTRPGGVVVVPWAPTFHPDGPLAVLTVGEDGTAQGRFAGSAHFMPLHEQRLDPAEVNRMHERWDVEGVPDCTRFGVTITPGDQRVWLDGPDNRIVPLEDHG</sequence>
<keyword evidence="13" id="KW-1185">Reference proteome</keyword>
<dbReference type="SUPFAM" id="SSF53335">
    <property type="entry name" value="S-adenosyl-L-methionine-dependent methyltransferases"/>
    <property type="match status" value="1"/>
</dbReference>
<dbReference type="Proteomes" id="UP000317422">
    <property type="component" value="Unassembled WGS sequence"/>
</dbReference>
<gene>
    <name evidence="12" type="ORF">FHX37_0010</name>
</gene>
<dbReference type="InterPro" id="IPR029063">
    <property type="entry name" value="SAM-dependent_MTases_sf"/>
</dbReference>
<evidence type="ECO:0000256" key="5">
    <source>
        <dbReference type="ARBA" id="ARBA00022490"/>
    </source>
</evidence>
<evidence type="ECO:0000256" key="1">
    <source>
        <dbReference type="ARBA" id="ARBA00004496"/>
    </source>
</evidence>
<keyword evidence="5" id="KW-0963">Cytoplasm</keyword>
<evidence type="ECO:0000256" key="11">
    <source>
        <dbReference type="ARBA" id="ARBA00031350"/>
    </source>
</evidence>
<evidence type="ECO:0000256" key="4">
    <source>
        <dbReference type="ARBA" id="ARBA00013346"/>
    </source>
</evidence>
<evidence type="ECO:0000256" key="3">
    <source>
        <dbReference type="ARBA" id="ARBA00011890"/>
    </source>
</evidence>
<keyword evidence="7 12" id="KW-0808">Transferase</keyword>